<feature type="compositionally biased region" description="Low complexity" evidence="1">
    <location>
        <begin position="76"/>
        <end position="87"/>
    </location>
</feature>
<dbReference type="Gramene" id="PUZ47725">
    <property type="protein sequence ID" value="PUZ47725"/>
    <property type="gene ID" value="GQ55_7G189400"/>
</dbReference>
<feature type="compositionally biased region" description="Basic residues" evidence="1">
    <location>
        <begin position="88"/>
        <end position="114"/>
    </location>
</feature>
<feature type="compositionally biased region" description="Basic and acidic residues" evidence="1">
    <location>
        <begin position="31"/>
        <end position="43"/>
    </location>
</feature>
<dbReference type="Proteomes" id="UP000244336">
    <property type="component" value="Chromosome 7"/>
</dbReference>
<protein>
    <submittedName>
        <fullName evidence="2">Uncharacterized protein</fullName>
    </submittedName>
</protein>
<name>A0A2T7CWL0_9POAL</name>
<gene>
    <name evidence="2" type="ORF">GQ55_7G189400</name>
</gene>
<evidence type="ECO:0000313" key="2">
    <source>
        <dbReference type="EMBL" id="PUZ47725.1"/>
    </source>
</evidence>
<organism evidence="2 3">
    <name type="scientific">Panicum hallii var. hallii</name>
    <dbReference type="NCBI Taxonomy" id="1504633"/>
    <lineage>
        <taxon>Eukaryota</taxon>
        <taxon>Viridiplantae</taxon>
        <taxon>Streptophyta</taxon>
        <taxon>Embryophyta</taxon>
        <taxon>Tracheophyta</taxon>
        <taxon>Spermatophyta</taxon>
        <taxon>Magnoliopsida</taxon>
        <taxon>Liliopsida</taxon>
        <taxon>Poales</taxon>
        <taxon>Poaceae</taxon>
        <taxon>PACMAD clade</taxon>
        <taxon>Panicoideae</taxon>
        <taxon>Panicodae</taxon>
        <taxon>Paniceae</taxon>
        <taxon>Panicinae</taxon>
        <taxon>Panicum</taxon>
        <taxon>Panicum sect. Panicum</taxon>
    </lineage>
</organism>
<evidence type="ECO:0000256" key="1">
    <source>
        <dbReference type="SAM" id="MobiDB-lite"/>
    </source>
</evidence>
<accession>A0A2T7CWL0</accession>
<keyword evidence="3" id="KW-1185">Reference proteome</keyword>
<feature type="region of interest" description="Disordered" evidence="1">
    <location>
        <begin position="1"/>
        <end position="126"/>
    </location>
</feature>
<feature type="compositionally biased region" description="Basic and acidic residues" evidence="1">
    <location>
        <begin position="1"/>
        <end position="14"/>
    </location>
</feature>
<sequence>MPKDSGRAHPEKKARASSSLAPGVSRASGTRSERTDSLRDRGAAGRGRWHERRRAPGRGRRAAAAAAQRTGGGGAAAATARRTGAGRPPRRRRDGRGPRRSRGGWGPLRRRHAGRSGAEDGLRAVA</sequence>
<feature type="compositionally biased region" description="Basic residues" evidence="1">
    <location>
        <begin position="47"/>
        <end position="61"/>
    </location>
</feature>
<evidence type="ECO:0000313" key="3">
    <source>
        <dbReference type="Proteomes" id="UP000244336"/>
    </source>
</evidence>
<proteinExistence type="predicted"/>
<reference evidence="2 3" key="1">
    <citation type="submission" date="2018-04" db="EMBL/GenBank/DDBJ databases">
        <title>WGS assembly of Panicum hallii var. hallii HAL2.</title>
        <authorList>
            <person name="Lovell J."/>
            <person name="Jenkins J."/>
            <person name="Lowry D."/>
            <person name="Mamidi S."/>
            <person name="Sreedasyam A."/>
            <person name="Weng X."/>
            <person name="Barry K."/>
            <person name="Bonette J."/>
            <person name="Campitelli B."/>
            <person name="Daum C."/>
            <person name="Gordon S."/>
            <person name="Gould B."/>
            <person name="Lipzen A."/>
            <person name="MacQueen A."/>
            <person name="Palacio-Mejia J."/>
            <person name="Plott C."/>
            <person name="Shakirov E."/>
            <person name="Shu S."/>
            <person name="Yoshinaga Y."/>
            <person name="Zane M."/>
            <person name="Rokhsar D."/>
            <person name="Grimwood J."/>
            <person name="Schmutz J."/>
            <person name="Juenger T."/>
        </authorList>
    </citation>
    <scope>NUCLEOTIDE SEQUENCE [LARGE SCALE GENOMIC DNA]</scope>
    <source>
        <strain evidence="3">cv. HAL2</strain>
    </source>
</reference>
<feature type="compositionally biased region" description="Basic and acidic residues" evidence="1">
    <location>
        <begin position="117"/>
        <end position="126"/>
    </location>
</feature>
<dbReference type="AlphaFoldDB" id="A0A2T7CWL0"/>
<dbReference type="EMBL" id="CM009755">
    <property type="protein sequence ID" value="PUZ47725.1"/>
    <property type="molecule type" value="Genomic_DNA"/>
</dbReference>